<dbReference type="InterPro" id="IPR003660">
    <property type="entry name" value="HAMP_dom"/>
</dbReference>
<evidence type="ECO:0000256" key="4">
    <source>
        <dbReference type="ARBA" id="ARBA00022553"/>
    </source>
</evidence>
<name>A0A7X0MT30_9HYPH</name>
<dbReference type="CDD" id="cd00082">
    <property type="entry name" value="HisKA"/>
    <property type="match status" value="1"/>
</dbReference>
<keyword evidence="8 11" id="KW-1133">Transmembrane helix</keyword>
<evidence type="ECO:0000256" key="8">
    <source>
        <dbReference type="ARBA" id="ARBA00022989"/>
    </source>
</evidence>
<dbReference type="Pfam" id="PF00512">
    <property type="entry name" value="HisKA"/>
    <property type="match status" value="1"/>
</dbReference>
<dbReference type="GO" id="GO:0000155">
    <property type="term" value="F:phosphorelay sensor kinase activity"/>
    <property type="evidence" value="ECO:0007669"/>
    <property type="project" value="InterPro"/>
</dbReference>
<accession>A0A7X0MT30</accession>
<feature type="transmembrane region" description="Helical" evidence="11">
    <location>
        <begin position="154"/>
        <end position="175"/>
    </location>
</feature>
<dbReference type="Proteomes" id="UP000585437">
    <property type="component" value="Unassembled WGS sequence"/>
</dbReference>
<feature type="domain" description="Histidine kinase" evidence="12">
    <location>
        <begin position="237"/>
        <end position="449"/>
    </location>
</feature>
<dbReference type="InterPro" id="IPR013727">
    <property type="entry name" value="2CSK_N"/>
</dbReference>
<protein>
    <recommendedName>
        <fullName evidence="3">histidine kinase</fullName>
        <ecNumber evidence="3">2.7.13.3</ecNumber>
    </recommendedName>
</protein>
<evidence type="ECO:0000256" key="5">
    <source>
        <dbReference type="ARBA" id="ARBA00022679"/>
    </source>
</evidence>
<evidence type="ECO:0000256" key="6">
    <source>
        <dbReference type="ARBA" id="ARBA00022692"/>
    </source>
</evidence>
<dbReference type="GO" id="GO:0005886">
    <property type="term" value="C:plasma membrane"/>
    <property type="evidence" value="ECO:0007669"/>
    <property type="project" value="TreeGrafter"/>
</dbReference>
<evidence type="ECO:0000256" key="9">
    <source>
        <dbReference type="ARBA" id="ARBA00023012"/>
    </source>
</evidence>
<dbReference type="AlphaFoldDB" id="A0A7X0MT30"/>
<gene>
    <name evidence="14" type="ORF">F4695_003978</name>
</gene>
<dbReference type="PANTHER" id="PTHR45436">
    <property type="entry name" value="SENSOR HISTIDINE KINASE YKOH"/>
    <property type="match status" value="1"/>
</dbReference>
<evidence type="ECO:0000259" key="13">
    <source>
        <dbReference type="PROSITE" id="PS50885"/>
    </source>
</evidence>
<evidence type="ECO:0000259" key="12">
    <source>
        <dbReference type="PROSITE" id="PS50109"/>
    </source>
</evidence>
<dbReference type="Gene3D" id="3.30.565.10">
    <property type="entry name" value="Histidine kinase-like ATPase, C-terminal domain"/>
    <property type="match status" value="1"/>
</dbReference>
<dbReference type="EMBL" id="JACHBU010000009">
    <property type="protein sequence ID" value="MBB6510587.1"/>
    <property type="molecule type" value="Genomic_DNA"/>
</dbReference>
<evidence type="ECO:0000256" key="1">
    <source>
        <dbReference type="ARBA" id="ARBA00000085"/>
    </source>
</evidence>
<reference evidence="14 15" key="1">
    <citation type="submission" date="2020-08" db="EMBL/GenBank/DDBJ databases">
        <title>The Agave Microbiome: Exploring the role of microbial communities in plant adaptations to desert environments.</title>
        <authorList>
            <person name="Partida-Martinez L.P."/>
        </authorList>
    </citation>
    <scope>NUCLEOTIDE SEQUENCE [LARGE SCALE GENOMIC DNA]</scope>
    <source>
        <strain evidence="14 15">AS3.12</strain>
    </source>
</reference>
<dbReference type="PRINTS" id="PR00344">
    <property type="entry name" value="BCTRLSENSOR"/>
</dbReference>
<evidence type="ECO:0000313" key="15">
    <source>
        <dbReference type="Proteomes" id="UP000585437"/>
    </source>
</evidence>
<proteinExistence type="predicted"/>
<dbReference type="InterPro" id="IPR005467">
    <property type="entry name" value="His_kinase_dom"/>
</dbReference>
<keyword evidence="10 11" id="KW-0472">Membrane</keyword>
<comment type="catalytic activity">
    <reaction evidence="1">
        <text>ATP + protein L-histidine = ADP + protein N-phospho-L-histidine.</text>
        <dbReference type="EC" id="2.7.13.3"/>
    </reaction>
</comment>
<evidence type="ECO:0000256" key="7">
    <source>
        <dbReference type="ARBA" id="ARBA00022777"/>
    </source>
</evidence>
<evidence type="ECO:0000313" key="14">
    <source>
        <dbReference type="EMBL" id="MBB6510587.1"/>
    </source>
</evidence>
<dbReference type="InterPro" id="IPR036097">
    <property type="entry name" value="HisK_dim/P_sf"/>
</dbReference>
<dbReference type="PROSITE" id="PS50885">
    <property type="entry name" value="HAMP"/>
    <property type="match status" value="1"/>
</dbReference>
<dbReference type="RefSeq" id="WP_246454141.1">
    <property type="nucleotide sequence ID" value="NZ_JACHBU010000009.1"/>
</dbReference>
<organism evidence="14 15">
    <name type="scientific">Rhizobium soli</name>
    <dbReference type="NCBI Taxonomy" id="424798"/>
    <lineage>
        <taxon>Bacteria</taxon>
        <taxon>Pseudomonadati</taxon>
        <taxon>Pseudomonadota</taxon>
        <taxon>Alphaproteobacteria</taxon>
        <taxon>Hyphomicrobiales</taxon>
        <taxon>Rhizobiaceae</taxon>
        <taxon>Rhizobium/Agrobacterium group</taxon>
        <taxon>Rhizobium</taxon>
    </lineage>
</organism>
<sequence>MLITTACLFLVIGSVLALTVGAYARRAADEAFDRVLTASALSIADTVGIEEGSVTVDIPYSAFAILGTSRLNRVFYRITAPDGSLVTGSPILALDIEIAHDEHLHLHDSMYRGDPVRIASVQRYRADTATGSGGWVGIMVAETREARQELARHLTFNGILPAVAIALVSGGLILVSVRSAFLPLRVIESNLRARRPSDLGRIDQEVPVEISALVSALNEFMDRLGAVLDGIKRVTADAAHQLRTPLAAIQAQAEVGLDEVQDPQMRHRLSRIHHNAREAGLLATMLLSDATTMHRLETQEREIVNFGHTVADALQMLRAESSYANLLQSLILEIQEDPVLVVAEAVVLREMVRNVIENAFIHAPGPTFVKLAVSEKGAVLLVMDRGPGIPDDSKYKVFQRFARAGSRHPGTGLGLAIAKDITVAFGGVISVADRDGGGLVVEVILPVAAEEVSI</sequence>
<dbReference type="InterPro" id="IPR036890">
    <property type="entry name" value="HATPase_C_sf"/>
</dbReference>
<evidence type="ECO:0000256" key="2">
    <source>
        <dbReference type="ARBA" id="ARBA00004370"/>
    </source>
</evidence>
<dbReference type="EC" id="2.7.13.3" evidence="3"/>
<feature type="domain" description="HAMP" evidence="13">
    <location>
        <begin position="178"/>
        <end position="229"/>
    </location>
</feature>
<keyword evidence="5 14" id="KW-0808">Transferase</keyword>
<dbReference type="SMART" id="SM00388">
    <property type="entry name" value="HisKA"/>
    <property type="match status" value="1"/>
</dbReference>
<dbReference type="Gene3D" id="1.10.287.130">
    <property type="match status" value="1"/>
</dbReference>
<keyword evidence="15" id="KW-1185">Reference proteome</keyword>
<keyword evidence="9" id="KW-0902">Two-component regulatory system</keyword>
<keyword evidence="6 11" id="KW-0812">Transmembrane</keyword>
<dbReference type="PANTHER" id="PTHR45436:SF1">
    <property type="entry name" value="SENSOR PROTEIN QSEC"/>
    <property type="match status" value="1"/>
</dbReference>
<keyword evidence="4" id="KW-0597">Phosphoprotein</keyword>
<comment type="subcellular location">
    <subcellularLocation>
        <location evidence="2">Membrane</location>
    </subcellularLocation>
</comment>
<dbReference type="InterPro" id="IPR003594">
    <property type="entry name" value="HATPase_dom"/>
</dbReference>
<dbReference type="SUPFAM" id="SSF55874">
    <property type="entry name" value="ATPase domain of HSP90 chaperone/DNA topoisomerase II/histidine kinase"/>
    <property type="match status" value="1"/>
</dbReference>
<dbReference type="Pfam" id="PF02518">
    <property type="entry name" value="HATPase_c"/>
    <property type="match status" value="1"/>
</dbReference>
<dbReference type="InterPro" id="IPR004358">
    <property type="entry name" value="Sig_transdc_His_kin-like_C"/>
</dbReference>
<dbReference type="InterPro" id="IPR050428">
    <property type="entry name" value="TCS_sensor_his_kinase"/>
</dbReference>
<dbReference type="SUPFAM" id="SSF47384">
    <property type="entry name" value="Homodimeric domain of signal transducing histidine kinase"/>
    <property type="match status" value="1"/>
</dbReference>
<evidence type="ECO:0000256" key="3">
    <source>
        <dbReference type="ARBA" id="ARBA00012438"/>
    </source>
</evidence>
<keyword evidence="7 14" id="KW-0418">Kinase</keyword>
<dbReference type="SMART" id="SM00387">
    <property type="entry name" value="HATPase_c"/>
    <property type="match status" value="1"/>
</dbReference>
<evidence type="ECO:0000256" key="11">
    <source>
        <dbReference type="SAM" id="Phobius"/>
    </source>
</evidence>
<dbReference type="PROSITE" id="PS50109">
    <property type="entry name" value="HIS_KIN"/>
    <property type="match status" value="1"/>
</dbReference>
<comment type="caution">
    <text evidence="14">The sequence shown here is derived from an EMBL/GenBank/DDBJ whole genome shotgun (WGS) entry which is preliminary data.</text>
</comment>
<evidence type="ECO:0000256" key="10">
    <source>
        <dbReference type="ARBA" id="ARBA00023136"/>
    </source>
</evidence>
<dbReference type="Pfam" id="PF08521">
    <property type="entry name" value="2CSK_N"/>
    <property type="match status" value="1"/>
</dbReference>
<dbReference type="InterPro" id="IPR003661">
    <property type="entry name" value="HisK_dim/P_dom"/>
</dbReference>